<dbReference type="AlphaFoldDB" id="A0A4R1JAS2"/>
<evidence type="ECO:0000313" key="18">
    <source>
        <dbReference type="Proteomes" id="UP000295565"/>
    </source>
</evidence>
<evidence type="ECO:0000256" key="5">
    <source>
        <dbReference type="ARBA" id="ARBA00005204"/>
    </source>
</evidence>
<dbReference type="OrthoDB" id="9795769at2"/>
<comment type="pathway">
    <text evidence="5 15">Amino-acid biosynthesis; L-histidine biosynthesis; L-histidine from 5-phospho-alpha-D-ribose 1-diphosphate: step 2/9.</text>
</comment>
<feature type="region of interest" description="Phosphoribosyl-ATP pyrophosphohydrolase" evidence="15">
    <location>
        <begin position="115"/>
        <end position="203"/>
    </location>
</feature>
<dbReference type="GO" id="GO:0005737">
    <property type="term" value="C:cytoplasm"/>
    <property type="evidence" value="ECO:0007669"/>
    <property type="project" value="UniProtKB-SubCell"/>
</dbReference>
<dbReference type="Gene3D" id="1.10.287.1080">
    <property type="entry name" value="MazG-like"/>
    <property type="match status" value="1"/>
</dbReference>
<comment type="caution">
    <text evidence="17">The sequence shown here is derived from an EMBL/GenBank/DDBJ whole genome shotgun (WGS) entry which is preliminary data.</text>
</comment>
<sequence>MKKELLEQINWQKVDGLIPAIIQDEHSAQVLMLGYMNPEALMKTLSEGKVTFFSRSKKRLWTKGETSGHFLNLKSIQLDCDNDTLLVVVEPIGPTCHTGTTSCFGNESVTDLGFIAELEAVIASRHNSSPEESYTARLFAAGTKRMAQKVGEEGVETALAATVKDRYELTNESADLLFHLLVLLEDANLPLSEVISCLKARHK</sequence>
<keyword evidence="11 15" id="KW-0378">Hydrolase</keyword>
<accession>A0A4R1JAS2</accession>
<dbReference type="InterPro" id="IPR008179">
    <property type="entry name" value="HisE"/>
</dbReference>
<keyword evidence="9 15" id="KW-0028">Amino-acid biosynthesis</keyword>
<evidence type="ECO:0000256" key="10">
    <source>
        <dbReference type="ARBA" id="ARBA00022741"/>
    </source>
</evidence>
<organism evidence="17 18">
    <name type="scientific">Celerinatantimonas diazotrophica</name>
    <dbReference type="NCBI Taxonomy" id="412034"/>
    <lineage>
        <taxon>Bacteria</taxon>
        <taxon>Pseudomonadati</taxon>
        <taxon>Pseudomonadota</taxon>
        <taxon>Gammaproteobacteria</taxon>
        <taxon>Celerinatantimonadaceae</taxon>
        <taxon>Celerinatantimonas</taxon>
    </lineage>
</organism>
<dbReference type="EC" id="3.6.1.31" evidence="15"/>
<feature type="region of interest" description="Phosphoribosyl-AMP cyclohydrolase" evidence="15">
    <location>
        <begin position="1"/>
        <end position="114"/>
    </location>
</feature>
<dbReference type="InterPro" id="IPR002496">
    <property type="entry name" value="PRib_AMP_CycHydrolase_dom"/>
</dbReference>
<dbReference type="EMBL" id="SMGD01000014">
    <property type="protein sequence ID" value="TCK47604.1"/>
    <property type="molecule type" value="Genomic_DNA"/>
</dbReference>
<dbReference type="HAMAP" id="MF_01019">
    <property type="entry name" value="HisIE"/>
    <property type="match status" value="1"/>
</dbReference>
<dbReference type="Gene3D" id="3.10.20.810">
    <property type="entry name" value="Phosphoribosyl-AMP cyclohydrolase"/>
    <property type="match status" value="1"/>
</dbReference>
<comment type="catalytic activity">
    <reaction evidence="1 15">
        <text>1-(5-phospho-beta-D-ribosyl)-5'-AMP + H2O = 1-(5-phospho-beta-D-ribosyl)-5-[(5-phospho-beta-D-ribosylamino)methylideneamino]imidazole-4-carboxamide</text>
        <dbReference type="Rhea" id="RHEA:20049"/>
        <dbReference type="ChEBI" id="CHEBI:15377"/>
        <dbReference type="ChEBI" id="CHEBI:58435"/>
        <dbReference type="ChEBI" id="CHEBI:59457"/>
        <dbReference type="EC" id="3.5.4.19"/>
    </reaction>
</comment>
<evidence type="ECO:0000256" key="14">
    <source>
        <dbReference type="ARBA" id="ARBA00023268"/>
    </source>
</evidence>
<dbReference type="NCBIfam" id="NF000768">
    <property type="entry name" value="PRK00051.1"/>
    <property type="match status" value="1"/>
</dbReference>
<evidence type="ECO:0000256" key="2">
    <source>
        <dbReference type="ARBA" id="ARBA00001460"/>
    </source>
</evidence>
<dbReference type="CDD" id="cd11534">
    <property type="entry name" value="NTP-PPase_HisIE_like"/>
    <property type="match status" value="1"/>
</dbReference>
<dbReference type="InterPro" id="IPR021130">
    <property type="entry name" value="PRib-ATP_PPHydrolase-like"/>
</dbReference>
<dbReference type="GO" id="GO:0004636">
    <property type="term" value="F:phosphoribosyl-ATP diphosphatase activity"/>
    <property type="evidence" value="ECO:0007669"/>
    <property type="project" value="UniProtKB-UniRule"/>
</dbReference>
<evidence type="ECO:0000313" key="17">
    <source>
        <dbReference type="EMBL" id="TCK47604.1"/>
    </source>
</evidence>
<dbReference type="PANTHER" id="PTHR42945">
    <property type="entry name" value="HISTIDINE BIOSYNTHESIS BIFUNCTIONAL PROTEIN"/>
    <property type="match status" value="1"/>
</dbReference>
<protein>
    <recommendedName>
        <fullName evidence="15">Histidine biosynthesis bifunctional protein HisIE</fullName>
    </recommendedName>
    <domain>
        <recommendedName>
            <fullName evidence="15">Phosphoribosyl-AMP cyclohydrolase</fullName>
            <shortName evidence="15">PRA-CH</shortName>
            <ecNumber evidence="15">3.5.4.19</ecNumber>
        </recommendedName>
    </domain>
    <domain>
        <recommendedName>
            <fullName evidence="15">Phosphoribosyl-ATP pyrophosphatase</fullName>
            <shortName evidence="15">PRA-PH</shortName>
            <ecNumber evidence="15">3.6.1.31</ecNumber>
        </recommendedName>
    </domain>
</protein>
<dbReference type="FunFam" id="3.10.20.810:FF:000001">
    <property type="entry name" value="Histidine biosynthesis bifunctional protein HisIE"/>
    <property type="match status" value="1"/>
</dbReference>
<comment type="similarity">
    <text evidence="7 15">In the N-terminal section; belongs to the PRA-CH family.</text>
</comment>
<dbReference type="Pfam" id="PF01502">
    <property type="entry name" value="PRA-CH"/>
    <property type="match status" value="1"/>
</dbReference>
<dbReference type="GO" id="GO:0000105">
    <property type="term" value="P:L-histidine biosynthetic process"/>
    <property type="evidence" value="ECO:0007669"/>
    <property type="project" value="UniProtKB-UniRule"/>
</dbReference>
<evidence type="ECO:0000256" key="13">
    <source>
        <dbReference type="ARBA" id="ARBA00023102"/>
    </source>
</evidence>
<dbReference type="InterPro" id="IPR038019">
    <property type="entry name" value="PRib_AMP_CycHydrolase_sf"/>
</dbReference>
<dbReference type="Proteomes" id="UP000295565">
    <property type="component" value="Unassembled WGS sequence"/>
</dbReference>
<evidence type="ECO:0000256" key="12">
    <source>
        <dbReference type="ARBA" id="ARBA00022840"/>
    </source>
</evidence>
<evidence type="ECO:0000256" key="11">
    <source>
        <dbReference type="ARBA" id="ARBA00022801"/>
    </source>
</evidence>
<comment type="similarity">
    <text evidence="6 15">In the C-terminal section; belongs to the PRA-PH family.</text>
</comment>
<evidence type="ECO:0000256" key="8">
    <source>
        <dbReference type="ARBA" id="ARBA00022490"/>
    </source>
</evidence>
<keyword evidence="12 15" id="KW-0067">ATP-binding</keyword>
<evidence type="ECO:0000256" key="6">
    <source>
        <dbReference type="ARBA" id="ARBA00007731"/>
    </source>
</evidence>
<comment type="subcellular location">
    <subcellularLocation>
        <location evidence="3 15">Cytoplasm</location>
    </subcellularLocation>
</comment>
<dbReference type="Pfam" id="PF01503">
    <property type="entry name" value="PRA-PH"/>
    <property type="match status" value="1"/>
</dbReference>
<comment type="pathway">
    <text evidence="4 15">Amino-acid biosynthesis; L-histidine biosynthesis; L-histidine from 5-phospho-alpha-D-ribose 1-diphosphate: step 3/9.</text>
</comment>
<dbReference type="EC" id="3.5.4.19" evidence="15"/>
<dbReference type="GO" id="GO:0005524">
    <property type="term" value="F:ATP binding"/>
    <property type="evidence" value="ECO:0007669"/>
    <property type="project" value="UniProtKB-KW"/>
</dbReference>
<gene>
    <name evidence="15" type="primary">hisI</name>
    <name evidence="15" type="synonym">hisIE</name>
    <name evidence="17" type="ORF">EV690_2641</name>
</gene>
<evidence type="ECO:0000256" key="7">
    <source>
        <dbReference type="ARBA" id="ARBA00008299"/>
    </source>
</evidence>
<reference evidence="17 18" key="1">
    <citation type="submission" date="2019-03" db="EMBL/GenBank/DDBJ databases">
        <title>Genomic Encyclopedia of Type Strains, Phase IV (KMG-IV): sequencing the most valuable type-strain genomes for metagenomic binning, comparative biology and taxonomic classification.</title>
        <authorList>
            <person name="Goeker M."/>
        </authorList>
    </citation>
    <scope>NUCLEOTIDE SEQUENCE [LARGE SCALE GENOMIC DNA]</scope>
    <source>
        <strain evidence="17 18">DSM 18577</strain>
    </source>
</reference>
<dbReference type="HAMAP" id="MF_01020">
    <property type="entry name" value="HisE"/>
    <property type="match status" value="1"/>
</dbReference>
<name>A0A4R1JAS2_9GAMM</name>
<comment type="catalytic activity">
    <reaction evidence="2 15">
        <text>1-(5-phospho-beta-D-ribosyl)-ATP + H2O = 1-(5-phospho-beta-D-ribosyl)-5'-AMP + diphosphate + H(+)</text>
        <dbReference type="Rhea" id="RHEA:22828"/>
        <dbReference type="ChEBI" id="CHEBI:15377"/>
        <dbReference type="ChEBI" id="CHEBI:15378"/>
        <dbReference type="ChEBI" id="CHEBI:33019"/>
        <dbReference type="ChEBI" id="CHEBI:59457"/>
        <dbReference type="ChEBI" id="CHEBI:73183"/>
        <dbReference type="EC" id="3.6.1.31"/>
    </reaction>
</comment>
<dbReference type="InterPro" id="IPR023019">
    <property type="entry name" value="His_synth_HisIE"/>
</dbReference>
<dbReference type="NCBIfam" id="TIGR03188">
    <property type="entry name" value="histidine_hisI"/>
    <property type="match status" value="1"/>
</dbReference>
<evidence type="ECO:0000256" key="9">
    <source>
        <dbReference type="ARBA" id="ARBA00022605"/>
    </source>
</evidence>
<keyword evidence="18" id="KW-1185">Reference proteome</keyword>
<evidence type="ECO:0000256" key="1">
    <source>
        <dbReference type="ARBA" id="ARBA00000024"/>
    </source>
</evidence>
<dbReference type="NCBIfam" id="NF002747">
    <property type="entry name" value="PRK02759.1"/>
    <property type="match status" value="1"/>
</dbReference>
<feature type="domain" description="Phosphoribosyl-AMP cyclohydrolase" evidence="16">
    <location>
        <begin position="32"/>
        <end position="104"/>
    </location>
</feature>
<evidence type="ECO:0000259" key="16">
    <source>
        <dbReference type="Pfam" id="PF01502"/>
    </source>
</evidence>
<dbReference type="SUPFAM" id="SSF101386">
    <property type="entry name" value="all-alpha NTP pyrophosphatases"/>
    <property type="match status" value="1"/>
</dbReference>
<evidence type="ECO:0000256" key="4">
    <source>
        <dbReference type="ARBA" id="ARBA00005169"/>
    </source>
</evidence>
<dbReference type="UniPathway" id="UPA00031">
    <property type="reaction ID" value="UER00007"/>
</dbReference>
<keyword evidence="14 15" id="KW-0511">Multifunctional enzyme</keyword>
<evidence type="ECO:0000256" key="15">
    <source>
        <dbReference type="HAMAP-Rule" id="MF_01019"/>
    </source>
</evidence>
<keyword evidence="13 15" id="KW-0368">Histidine biosynthesis</keyword>
<evidence type="ECO:0000256" key="3">
    <source>
        <dbReference type="ARBA" id="ARBA00004496"/>
    </source>
</evidence>
<dbReference type="GO" id="GO:0004635">
    <property type="term" value="F:phosphoribosyl-AMP cyclohydrolase activity"/>
    <property type="evidence" value="ECO:0007669"/>
    <property type="project" value="UniProtKB-UniRule"/>
</dbReference>
<dbReference type="FunFam" id="1.10.287.1080:FF:000002">
    <property type="entry name" value="Histidine biosynthesis bifunctional protein HisIE"/>
    <property type="match status" value="1"/>
</dbReference>
<proteinExistence type="inferred from homology"/>
<keyword evidence="10 15" id="KW-0547">Nucleotide-binding</keyword>
<dbReference type="PANTHER" id="PTHR42945:SF9">
    <property type="entry name" value="HISTIDINE BIOSYNTHESIS BIFUNCTIONAL PROTEIN HISIE"/>
    <property type="match status" value="1"/>
</dbReference>
<keyword evidence="8 15" id="KW-0963">Cytoplasm</keyword>
<dbReference type="SUPFAM" id="SSF141734">
    <property type="entry name" value="HisI-like"/>
    <property type="match status" value="1"/>
</dbReference>